<evidence type="ECO:0000256" key="4">
    <source>
        <dbReference type="ARBA" id="ARBA00022989"/>
    </source>
</evidence>
<name>A0A1W0WJN0_HYPEX</name>
<feature type="transmembrane region" description="Helical" evidence="7">
    <location>
        <begin position="371"/>
        <end position="392"/>
    </location>
</feature>
<organism evidence="9 10">
    <name type="scientific">Hypsibius exemplaris</name>
    <name type="common">Freshwater tardigrade</name>
    <dbReference type="NCBI Taxonomy" id="2072580"/>
    <lineage>
        <taxon>Eukaryota</taxon>
        <taxon>Metazoa</taxon>
        <taxon>Ecdysozoa</taxon>
        <taxon>Tardigrada</taxon>
        <taxon>Eutardigrada</taxon>
        <taxon>Parachela</taxon>
        <taxon>Hypsibioidea</taxon>
        <taxon>Hypsibiidae</taxon>
        <taxon>Hypsibius</taxon>
    </lineage>
</organism>
<dbReference type="OrthoDB" id="6612291at2759"/>
<dbReference type="AlphaFoldDB" id="A0A1W0WJN0"/>
<comment type="similarity">
    <text evidence="6">Belongs to the major facilitator superfamily. Sugar transporter (TC 2.A.1.1) family.</text>
</comment>
<evidence type="ECO:0000256" key="1">
    <source>
        <dbReference type="ARBA" id="ARBA00004141"/>
    </source>
</evidence>
<dbReference type="InterPro" id="IPR036259">
    <property type="entry name" value="MFS_trans_sf"/>
</dbReference>
<keyword evidence="10" id="KW-1185">Reference proteome</keyword>
<evidence type="ECO:0000256" key="6">
    <source>
        <dbReference type="RuleBase" id="RU003346"/>
    </source>
</evidence>
<evidence type="ECO:0000256" key="3">
    <source>
        <dbReference type="ARBA" id="ARBA00022692"/>
    </source>
</evidence>
<dbReference type="PANTHER" id="PTHR23503:SF8">
    <property type="entry name" value="FACILITATED GLUCOSE TRANSPORTER PROTEIN 1"/>
    <property type="match status" value="1"/>
</dbReference>
<feature type="transmembrane region" description="Helical" evidence="7">
    <location>
        <begin position="497"/>
        <end position="517"/>
    </location>
</feature>
<gene>
    <name evidence="9" type="ORF">BV898_10416</name>
</gene>
<feature type="transmembrane region" description="Helical" evidence="7">
    <location>
        <begin position="399"/>
        <end position="419"/>
    </location>
</feature>
<dbReference type="GO" id="GO:0015149">
    <property type="term" value="F:hexose transmembrane transporter activity"/>
    <property type="evidence" value="ECO:0007669"/>
    <property type="project" value="TreeGrafter"/>
</dbReference>
<keyword evidence="4 7" id="KW-1133">Transmembrane helix</keyword>
<dbReference type="InterPro" id="IPR005829">
    <property type="entry name" value="Sugar_transporter_CS"/>
</dbReference>
<dbReference type="InterPro" id="IPR005828">
    <property type="entry name" value="MFS_sugar_transport-like"/>
</dbReference>
<keyword evidence="2 6" id="KW-0813">Transport</keyword>
<comment type="caution">
    <text evidence="9">The sequence shown here is derived from an EMBL/GenBank/DDBJ whole genome shotgun (WGS) entry which is preliminary data.</text>
</comment>
<reference evidence="10" key="1">
    <citation type="submission" date="2017-01" db="EMBL/GenBank/DDBJ databases">
        <title>Comparative genomics of anhydrobiosis in the tardigrade Hypsibius dujardini.</title>
        <authorList>
            <person name="Yoshida Y."/>
            <person name="Koutsovoulos G."/>
            <person name="Laetsch D."/>
            <person name="Stevens L."/>
            <person name="Kumar S."/>
            <person name="Horikawa D."/>
            <person name="Ishino K."/>
            <person name="Komine S."/>
            <person name="Tomita M."/>
            <person name="Blaxter M."/>
            <person name="Arakawa K."/>
        </authorList>
    </citation>
    <scope>NUCLEOTIDE SEQUENCE [LARGE SCALE GENOMIC DNA]</scope>
    <source>
        <strain evidence="10">Z151</strain>
    </source>
</reference>
<dbReference type="Proteomes" id="UP000192578">
    <property type="component" value="Unassembled WGS sequence"/>
</dbReference>
<keyword evidence="3 7" id="KW-0812">Transmembrane</keyword>
<dbReference type="PRINTS" id="PR00171">
    <property type="entry name" value="SUGRTRNSPORT"/>
</dbReference>
<evidence type="ECO:0000259" key="8">
    <source>
        <dbReference type="PROSITE" id="PS50850"/>
    </source>
</evidence>
<proteinExistence type="inferred from homology"/>
<dbReference type="PANTHER" id="PTHR23503">
    <property type="entry name" value="SOLUTE CARRIER FAMILY 2"/>
    <property type="match status" value="1"/>
</dbReference>
<dbReference type="NCBIfam" id="TIGR00879">
    <property type="entry name" value="SP"/>
    <property type="match status" value="1"/>
</dbReference>
<sequence length="540" mass="59195">MQSWQEVERYPSGMEMSPLPRASTADLIPAPKHSGLTANLLFLVLLLTLGTGIPLGYNIVALNAPQTVIVNWIRSVGCRRIHNFSSVGPENSRNTSRFELWCHMINDSSDDQLMVTLAENPELNTIWALTSALFSLGGIMSVFTTGYLMKVYGLKSSILMHAAILIVGTGISCLSDQAQSYEMLIFGRVIVGVAVGSGNVLVPIYISEISPVALRGALGTLPTTMFILGMIIATTLGLPYVMGNEQQWPLYLALHLVPVLVMCAGLSFCPESPRQLFARNAETDAAQKALIWLRKSNDVQEELLAIQAERDREKVGHQLSLLGLFRDPFLRSALWLCVVPMIAMHTSGFSCLSFYSTFIFSASGLSPLNSIYASLGLWTTFLFMNLTSLVLVDRNGRRVLLLTSHVGVLISLGFLVLTINLTKQGFVGSAYGSVTCIFAFIVFHGLSLMSVPWILGAELFTQEARPAAMMFVSIVCWGTELVAILLFPLVIAQAGEFTFCIFIGFIVLTGSFTFWALPETKGSSMEEIQTLLQVRFDKNK</sequence>
<evidence type="ECO:0000313" key="10">
    <source>
        <dbReference type="Proteomes" id="UP000192578"/>
    </source>
</evidence>
<feature type="transmembrane region" description="Helical" evidence="7">
    <location>
        <begin position="333"/>
        <end position="359"/>
    </location>
</feature>
<dbReference type="GO" id="GO:0016020">
    <property type="term" value="C:membrane"/>
    <property type="evidence" value="ECO:0007669"/>
    <property type="project" value="UniProtKB-SubCell"/>
</dbReference>
<accession>A0A1W0WJN0</accession>
<feature type="transmembrane region" description="Helical" evidence="7">
    <location>
        <begin position="158"/>
        <end position="178"/>
    </location>
</feature>
<evidence type="ECO:0000256" key="7">
    <source>
        <dbReference type="SAM" id="Phobius"/>
    </source>
</evidence>
<keyword evidence="9" id="KW-0762">Sugar transport</keyword>
<feature type="transmembrane region" description="Helical" evidence="7">
    <location>
        <begin position="184"/>
        <end position="206"/>
    </location>
</feature>
<feature type="transmembrane region" description="Helical" evidence="7">
    <location>
        <begin position="40"/>
        <end position="60"/>
    </location>
</feature>
<comment type="subcellular location">
    <subcellularLocation>
        <location evidence="1">Membrane</location>
        <topology evidence="1">Multi-pass membrane protein</topology>
    </subcellularLocation>
</comment>
<evidence type="ECO:0000313" key="9">
    <source>
        <dbReference type="EMBL" id="OQV15406.1"/>
    </source>
</evidence>
<feature type="transmembrane region" description="Helical" evidence="7">
    <location>
        <begin position="218"/>
        <end position="242"/>
    </location>
</feature>
<dbReference type="InterPro" id="IPR003663">
    <property type="entry name" value="Sugar/inositol_transpt"/>
</dbReference>
<feature type="transmembrane region" description="Helical" evidence="7">
    <location>
        <begin position="248"/>
        <end position="269"/>
    </location>
</feature>
<feature type="transmembrane region" description="Helical" evidence="7">
    <location>
        <begin position="467"/>
        <end position="491"/>
    </location>
</feature>
<evidence type="ECO:0000256" key="2">
    <source>
        <dbReference type="ARBA" id="ARBA00022448"/>
    </source>
</evidence>
<dbReference type="PROSITE" id="PS50850">
    <property type="entry name" value="MFS"/>
    <property type="match status" value="1"/>
</dbReference>
<dbReference type="InterPro" id="IPR020846">
    <property type="entry name" value="MFS_dom"/>
</dbReference>
<dbReference type="Gene3D" id="1.20.1250.20">
    <property type="entry name" value="MFS general substrate transporter like domains"/>
    <property type="match status" value="1"/>
</dbReference>
<dbReference type="InterPro" id="IPR045263">
    <property type="entry name" value="GLUT"/>
</dbReference>
<feature type="transmembrane region" description="Helical" evidence="7">
    <location>
        <begin position="126"/>
        <end position="149"/>
    </location>
</feature>
<dbReference type="Pfam" id="PF00083">
    <property type="entry name" value="Sugar_tr"/>
    <property type="match status" value="1"/>
</dbReference>
<evidence type="ECO:0000256" key="5">
    <source>
        <dbReference type="ARBA" id="ARBA00023136"/>
    </source>
</evidence>
<dbReference type="PROSITE" id="PS00217">
    <property type="entry name" value="SUGAR_TRANSPORT_2"/>
    <property type="match status" value="1"/>
</dbReference>
<keyword evidence="5 7" id="KW-0472">Membrane</keyword>
<dbReference type="EMBL" id="MTYJ01000089">
    <property type="protein sequence ID" value="OQV15406.1"/>
    <property type="molecule type" value="Genomic_DNA"/>
</dbReference>
<feature type="transmembrane region" description="Helical" evidence="7">
    <location>
        <begin position="431"/>
        <end position="455"/>
    </location>
</feature>
<dbReference type="SUPFAM" id="SSF103473">
    <property type="entry name" value="MFS general substrate transporter"/>
    <property type="match status" value="1"/>
</dbReference>
<protein>
    <submittedName>
        <fullName evidence="9">Solute carrier family 2, facilitated glucose transporter member 1</fullName>
    </submittedName>
</protein>
<feature type="domain" description="Major facilitator superfamily (MFS) profile" evidence="8">
    <location>
        <begin position="44"/>
        <end position="521"/>
    </location>
</feature>